<name>A0ABT7YM52_9ACTN</name>
<accession>A0ABT7YM52</accession>
<gene>
    <name evidence="2" type="ORF">QWI33_08220</name>
</gene>
<keyword evidence="3" id="KW-1185">Reference proteome</keyword>
<reference evidence="2" key="1">
    <citation type="submission" date="2023-06" db="EMBL/GenBank/DDBJ databases">
        <title>Gycomyces niveus sp.nov., a novel actinomycete isolated from soil in Shouguang.</title>
        <authorList>
            <person name="Yang X."/>
            <person name="Zhao J."/>
        </authorList>
    </citation>
    <scope>NUCLEOTIDE SEQUENCE</scope>
    <source>
        <strain evidence="2">NEAU C2</strain>
    </source>
</reference>
<dbReference type="EMBL" id="JAUEMJ010000002">
    <property type="protein sequence ID" value="MDN3239706.1"/>
    <property type="molecule type" value="Genomic_DNA"/>
</dbReference>
<evidence type="ECO:0000313" key="3">
    <source>
        <dbReference type="Proteomes" id="UP001171902"/>
    </source>
</evidence>
<evidence type="ECO:0000256" key="1">
    <source>
        <dbReference type="SAM" id="MobiDB-lite"/>
    </source>
</evidence>
<proteinExistence type="predicted"/>
<organism evidence="2 3">
    <name type="scientific">Glycomyces tritici</name>
    <dbReference type="NCBI Taxonomy" id="2665176"/>
    <lineage>
        <taxon>Bacteria</taxon>
        <taxon>Bacillati</taxon>
        <taxon>Actinomycetota</taxon>
        <taxon>Actinomycetes</taxon>
        <taxon>Glycomycetales</taxon>
        <taxon>Glycomycetaceae</taxon>
        <taxon>Glycomyces</taxon>
    </lineage>
</organism>
<feature type="compositionally biased region" description="Polar residues" evidence="1">
    <location>
        <begin position="1"/>
        <end position="13"/>
    </location>
</feature>
<feature type="region of interest" description="Disordered" evidence="1">
    <location>
        <begin position="1"/>
        <end position="32"/>
    </location>
</feature>
<dbReference type="RefSeq" id="WP_289956652.1">
    <property type="nucleotide sequence ID" value="NZ_JAUEMJ010000002.1"/>
</dbReference>
<protein>
    <submittedName>
        <fullName evidence="2">Uncharacterized protein</fullName>
    </submittedName>
</protein>
<sequence length="66" mass="6654">MTAAHTTETSAVSESDAETTAVEAPLFLAPPPSEKASARAALLAEAREAANDNRSAAPVLRFSAGG</sequence>
<dbReference type="Proteomes" id="UP001171902">
    <property type="component" value="Unassembled WGS sequence"/>
</dbReference>
<comment type="caution">
    <text evidence="2">The sequence shown here is derived from an EMBL/GenBank/DDBJ whole genome shotgun (WGS) entry which is preliminary data.</text>
</comment>
<evidence type="ECO:0000313" key="2">
    <source>
        <dbReference type="EMBL" id="MDN3239706.1"/>
    </source>
</evidence>